<dbReference type="GO" id="GO:0046872">
    <property type="term" value="F:metal ion binding"/>
    <property type="evidence" value="ECO:0007669"/>
    <property type="project" value="UniProtKB-KW"/>
</dbReference>
<gene>
    <name evidence="5" type="primary">ITGB1BP2</name>
</gene>
<dbReference type="AlphaFoldDB" id="A0A674IAF7"/>
<evidence type="ECO:0000256" key="1">
    <source>
        <dbReference type="ARBA" id="ARBA00022723"/>
    </source>
</evidence>
<keyword evidence="1" id="KW-0479">Metal-binding</keyword>
<dbReference type="Ensembl" id="ENSTMTT00000004905.1">
    <property type="protein sequence ID" value="ENSTMTP00000004752.1"/>
    <property type="gene ID" value="ENSTMTG00000003411.1"/>
</dbReference>
<evidence type="ECO:0000313" key="5">
    <source>
        <dbReference type="Ensembl" id="ENSTMTP00000004752.1"/>
    </source>
</evidence>
<dbReference type="PANTHER" id="PTHR46983">
    <property type="entry name" value="CYSTEINE AND HISTIDINE-RICH DOMAIN-CONTAINING PROTEIN 1"/>
    <property type="match status" value="1"/>
</dbReference>
<organism evidence="5 6">
    <name type="scientific">Terrapene triunguis</name>
    <name type="common">Three-toed box turtle</name>
    <dbReference type="NCBI Taxonomy" id="2587831"/>
    <lineage>
        <taxon>Eukaryota</taxon>
        <taxon>Metazoa</taxon>
        <taxon>Chordata</taxon>
        <taxon>Craniata</taxon>
        <taxon>Vertebrata</taxon>
        <taxon>Euteleostomi</taxon>
        <taxon>Archelosauria</taxon>
        <taxon>Testudinata</taxon>
        <taxon>Testudines</taxon>
        <taxon>Cryptodira</taxon>
        <taxon>Durocryptodira</taxon>
        <taxon>Testudinoidea</taxon>
        <taxon>Emydidae</taxon>
        <taxon>Terrapene</taxon>
    </lineage>
</organism>
<dbReference type="InterPro" id="IPR039790">
    <property type="entry name" value="CHRD1"/>
</dbReference>
<dbReference type="InterPro" id="IPR007051">
    <property type="entry name" value="CHORD_dom"/>
</dbReference>
<dbReference type="Proteomes" id="UP000472274">
    <property type="component" value="Unplaced"/>
</dbReference>
<proteinExistence type="predicted"/>
<dbReference type="FunFam" id="4.10.1130.20:FF:000001">
    <property type="entry name" value="Cysteine and histidine-rich domain-containing protein 1"/>
    <property type="match status" value="1"/>
</dbReference>
<keyword evidence="6" id="KW-1185">Reference proteome</keyword>
<dbReference type="PANTHER" id="PTHR46983:SF3">
    <property type="entry name" value="CHPADIPLOID STATE MAINTENANCE PROTEIN CHPA"/>
    <property type="match status" value="1"/>
</dbReference>
<keyword evidence="3" id="KW-0862">Zinc</keyword>
<name>A0A674IAF7_9SAUR</name>
<keyword evidence="2" id="KW-0677">Repeat</keyword>
<dbReference type="GeneTree" id="ENSGT00940000159429"/>
<reference evidence="5" key="1">
    <citation type="submission" date="2025-08" db="UniProtKB">
        <authorList>
            <consortium name="Ensembl"/>
        </authorList>
    </citation>
    <scope>IDENTIFICATION</scope>
</reference>
<evidence type="ECO:0000256" key="2">
    <source>
        <dbReference type="ARBA" id="ARBA00022737"/>
    </source>
</evidence>
<dbReference type="Gene3D" id="4.10.1130.20">
    <property type="match status" value="1"/>
</dbReference>
<sequence>MALLCYNKGCGQRFDADKNSEDSCVYHPGVPIFHDVLKGWSCCKKRTTDFSEFLSIKGCSTGKHSWIKKEVCHCGKHQGARQRGRVGMKSQILLVLFTQIIPPCRESGTGPGLLTVSLL</sequence>
<protein>
    <submittedName>
        <fullName evidence="5">Integrin subunit beta 1 binding protein 2</fullName>
    </submittedName>
</protein>
<evidence type="ECO:0000256" key="3">
    <source>
        <dbReference type="ARBA" id="ARBA00022833"/>
    </source>
</evidence>
<accession>A0A674IAF7</accession>
<feature type="domain" description="CHORD" evidence="4">
    <location>
        <begin position="5"/>
        <end position="64"/>
    </location>
</feature>
<dbReference type="PROSITE" id="PS51401">
    <property type="entry name" value="CHORD"/>
    <property type="match status" value="1"/>
</dbReference>
<evidence type="ECO:0000259" key="4">
    <source>
        <dbReference type="PROSITE" id="PS51401"/>
    </source>
</evidence>
<reference evidence="5" key="2">
    <citation type="submission" date="2025-09" db="UniProtKB">
        <authorList>
            <consortium name="Ensembl"/>
        </authorList>
    </citation>
    <scope>IDENTIFICATION</scope>
</reference>
<evidence type="ECO:0000313" key="6">
    <source>
        <dbReference type="Proteomes" id="UP000472274"/>
    </source>
</evidence>
<dbReference type="Pfam" id="PF04968">
    <property type="entry name" value="CHORD"/>
    <property type="match status" value="1"/>
</dbReference>